<gene>
    <name evidence="1" type="ORF">K488DRAFT_42500</name>
</gene>
<keyword evidence="2" id="KW-1185">Reference proteome</keyword>
<reference evidence="1" key="1">
    <citation type="submission" date="2021-02" db="EMBL/GenBank/DDBJ databases">
        <authorList>
            <consortium name="DOE Joint Genome Institute"/>
            <person name="Ahrendt S."/>
            <person name="Looney B.P."/>
            <person name="Miyauchi S."/>
            <person name="Morin E."/>
            <person name="Drula E."/>
            <person name="Courty P.E."/>
            <person name="Chicoki N."/>
            <person name="Fauchery L."/>
            <person name="Kohler A."/>
            <person name="Kuo A."/>
            <person name="Labutti K."/>
            <person name="Pangilinan J."/>
            <person name="Lipzen A."/>
            <person name="Riley R."/>
            <person name="Andreopoulos W."/>
            <person name="He G."/>
            <person name="Johnson J."/>
            <person name="Barry K.W."/>
            <person name="Grigoriev I.V."/>
            <person name="Nagy L."/>
            <person name="Hibbett D."/>
            <person name="Henrissat B."/>
            <person name="Matheny P.B."/>
            <person name="Labbe J."/>
            <person name="Martin F."/>
        </authorList>
    </citation>
    <scope>NUCLEOTIDE SEQUENCE</scope>
    <source>
        <strain evidence="1">EC-137</strain>
    </source>
</reference>
<dbReference type="EMBL" id="MU273479">
    <property type="protein sequence ID" value="KAI0035785.1"/>
    <property type="molecule type" value="Genomic_DNA"/>
</dbReference>
<organism evidence="1 2">
    <name type="scientific">Vararia minispora EC-137</name>
    <dbReference type="NCBI Taxonomy" id="1314806"/>
    <lineage>
        <taxon>Eukaryota</taxon>
        <taxon>Fungi</taxon>
        <taxon>Dikarya</taxon>
        <taxon>Basidiomycota</taxon>
        <taxon>Agaricomycotina</taxon>
        <taxon>Agaricomycetes</taxon>
        <taxon>Russulales</taxon>
        <taxon>Lachnocladiaceae</taxon>
        <taxon>Vararia</taxon>
    </lineage>
</organism>
<evidence type="ECO:0000313" key="1">
    <source>
        <dbReference type="EMBL" id="KAI0035785.1"/>
    </source>
</evidence>
<name>A0ACB8QVH1_9AGAM</name>
<proteinExistence type="predicted"/>
<comment type="caution">
    <text evidence="1">The sequence shown here is derived from an EMBL/GenBank/DDBJ whole genome shotgun (WGS) entry which is preliminary data.</text>
</comment>
<evidence type="ECO:0000313" key="2">
    <source>
        <dbReference type="Proteomes" id="UP000814128"/>
    </source>
</evidence>
<sequence>MSALRGLRQLAASSSRTLATRSLASVSRASLPRAAVCAVTPASRAFSVSTRASGQADVTLGQKLGEELEYEKQAAPAAEPDFLKSFKTGGIWTIEDTEGNDEVHLTRKFGNEDIRLIFSIADIHNPEENSYEENEESEEEPENAEESYPIRCSFTIKKSSTQGALTIDALCQDGSFMIDNISFYRDGQTATELTAEADWQRRGLYIGPQFDTLDVSVQDEFEKFLTERGINESLAYFIPLYAEHKEQKEYVNWLDGVKTFIEA</sequence>
<reference evidence="1" key="2">
    <citation type="journal article" date="2022" name="New Phytol.">
        <title>Evolutionary transition to the ectomycorrhizal habit in the genomes of a hyperdiverse lineage of mushroom-forming fungi.</title>
        <authorList>
            <person name="Looney B."/>
            <person name="Miyauchi S."/>
            <person name="Morin E."/>
            <person name="Drula E."/>
            <person name="Courty P.E."/>
            <person name="Kohler A."/>
            <person name="Kuo A."/>
            <person name="LaButti K."/>
            <person name="Pangilinan J."/>
            <person name="Lipzen A."/>
            <person name="Riley R."/>
            <person name="Andreopoulos W."/>
            <person name="He G."/>
            <person name="Johnson J."/>
            <person name="Nolan M."/>
            <person name="Tritt A."/>
            <person name="Barry K.W."/>
            <person name="Grigoriev I.V."/>
            <person name="Nagy L.G."/>
            <person name="Hibbett D."/>
            <person name="Henrissat B."/>
            <person name="Matheny P.B."/>
            <person name="Labbe J."/>
            <person name="Martin F.M."/>
        </authorList>
    </citation>
    <scope>NUCLEOTIDE SEQUENCE</scope>
    <source>
        <strain evidence="1">EC-137</strain>
    </source>
</reference>
<accession>A0ACB8QVH1</accession>
<dbReference type="Proteomes" id="UP000814128">
    <property type="component" value="Unassembled WGS sequence"/>
</dbReference>
<protein>
    <submittedName>
        <fullName evidence="1">Mitochondrial glycoprotein</fullName>
    </submittedName>
</protein>